<dbReference type="Proteomes" id="UP000605846">
    <property type="component" value="Unassembled WGS sequence"/>
</dbReference>
<evidence type="ECO:0000313" key="1">
    <source>
        <dbReference type="EMBL" id="KAF7731568.1"/>
    </source>
</evidence>
<evidence type="ECO:0008006" key="3">
    <source>
        <dbReference type="Google" id="ProtNLM"/>
    </source>
</evidence>
<evidence type="ECO:0000313" key="2">
    <source>
        <dbReference type="Proteomes" id="UP000605846"/>
    </source>
</evidence>
<dbReference type="OrthoDB" id="2360568at2759"/>
<reference evidence="1" key="1">
    <citation type="submission" date="2020-01" db="EMBL/GenBank/DDBJ databases">
        <title>Genome Sequencing of Three Apophysomyces-Like Fungal Strains Confirms a Novel Fungal Genus in the Mucoromycota with divergent Burkholderia-like Endosymbiotic Bacteria.</title>
        <authorList>
            <person name="Stajich J.E."/>
            <person name="Macias A.M."/>
            <person name="Carter-House D."/>
            <person name="Lovett B."/>
            <person name="Kasson L.R."/>
            <person name="Berry K."/>
            <person name="Grigoriev I."/>
            <person name="Chang Y."/>
            <person name="Spatafora J."/>
            <person name="Kasson M.T."/>
        </authorList>
    </citation>
    <scope>NUCLEOTIDE SEQUENCE</scope>
    <source>
        <strain evidence="1">NRRL A-21654</strain>
    </source>
</reference>
<keyword evidence="2" id="KW-1185">Reference proteome</keyword>
<organism evidence="1 2">
    <name type="scientific">Apophysomyces ossiformis</name>
    <dbReference type="NCBI Taxonomy" id="679940"/>
    <lineage>
        <taxon>Eukaryota</taxon>
        <taxon>Fungi</taxon>
        <taxon>Fungi incertae sedis</taxon>
        <taxon>Mucoromycota</taxon>
        <taxon>Mucoromycotina</taxon>
        <taxon>Mucoromycetes</taxon>
        <taxon>Mucorales</taxon>
        <taxon>Mucorineae</taxon>
        <taxon>Mucoraceae</taxon>
        <taxon>Apophysomyces</taxon>
    </lineage>
</organism>
<gene>
    <name evidence="1" type="ORF">EC973_009332</name>
</gene>
<dbReference type="EMBL" id="JABAYA010000009">
    <property type="protein sequence ID" value="KAF7731568.1"/>
    <property type="molecule type" value="Genomic_DNA"/>
</dbReference>
<protein>
    <recommendedName>
        <fullName evidence="3">F-box domain-containing protein</fullName>
    </recommendedName>
</protein>
<sequence length="375" mass="42751">MTTTTRRFPCMELTDIKGEAVHVSELSSNYRVFLITLKSALCPVCPQLLHILNLYGLDPNMTTYTDPFTFKELKPLQHDKNFYRLLFEKDAYFIVVCPGLPEIVAKIQQQCHFNYPFVAGDQAMSLGKALRLNMSEQELWPAIVEVTEQGSNALPVSIGRSPGRYAYSSLLVSLTTLRYQREAHASQLIQEARDLIRSIKRKMIKCRDSKMTTLSLQLLPARPAPHVSTTPSFSHSPPPISFTPINEDHRAGLQYMPSEILNLIFSSVQEIVPLLEIARTSRQFYIAVCDSLISRLTKHADHLGNALTLSKDQLVQIGIRRVVEDWPFSDRPLITVGYRELNRRFTALDELVLDITKWTQHWRGRRRNITVGDVA</sequence>
<comment type="caution">
    <text evidence="1">The sequence shown here is derived from an EMBL/GenBank/DDBJ whole genome shotgun (WGS) entry which is preliminary data.</text>
</comment>
<dbReference type="Gene3D" id="3.40.30.10">
    <property type="entry name" value="Glutaredoxin"/>
    <property type="match status" value="1"/>
</dbReference>
<accession>A0A8H7BYF4</accession>
<name>A0A8H7BYF4_9FUNG</name>
<proteinExistence type="predicted"/>
<dbReference type="AlphaFoldDB" id="A0A8H7BYF4"/>